<dbReference type="Proteomes" id="UP000885672">
    <property type="component" value="Unassembled WGS sequence"/>
</dbReference>
<name>A0A7V0T703_UNCW3</name>
<dbReference type="InterPro" id="IPR011055">
    <property type="entry name" value="Dup_hybrid_motif"/>
</dbReference>
<evidence type="ECO:0000313" key="2">
    <source>
        <dbReference type="EMBL" id="HDQ99985.1"/>
    </source>
</evidence>
<sequence length="450" mass="49891">MRASPFLKFIAVLSWAVPAAATIWPIMPNTEVQPLGNNWGNYQNYGSSAANGYFHNGIDIITPGRQGATVVAVAHGWVKGWGTIQQDLHWRLAISDSPMSWTGRSPGWLYAHIDKDRPHSSVGDEVFPGDTIGYLVPWSPPGFAHIHFARISDTGAYWDRFPNYTWWFIENPILQLEPSGDLYPPVFDNARPGQLLAFCRDNRDNQYLSPDSLVGAVDIIARIYDKSGYTTGNDTWDKLAPFCIEHMIRRDDGLVVRPWTLSFEFSNRLEASNVSVVYKWDNTCRSRGDYSRREYFYIITNTTGDSMIRRSDTTGNWNTAAVGDGNYWVVVRAEDHVGNTSVDSMRVTTKNGVGVADLPGLLAAPLRAPVCPTRGPGRLRFALARPAEVELVVFDAAGRVAARPARGRLAAGEHAFTLPGLPAGVYLAELRIRGETGPEANRRAKLVIAR</sequence>
<comment type="caution">
    <text evidence="2">The sequence shown here is derived from an EMBL/GenBank/DDBJ whole genome shotgun (WGS) entry which is preliminary data.</text>
</comment>
<accession>A0A7V0T703</accession>
<protein>
    <recommendedName>
        <fullName evidence="3">Peptidase M23 domain-containing protein</fullName>
    </recommendedName>
</protein>
<dbReference type="EMBL" id="DSBX01000257">
    <property type="protein sequence ID" value="HDQ99985.1"/>
    <property type="molecule type" value="Genomic_DNA"/>
</dbReference>
<reference evidence="2" key="1">
    <citation type="journal article" date="2020" name="mSystems">
        <title>Genome- and Community-Level Interaction Insights into Carbon Utilization and Element Cycling Functions of Hydrothermarchaeota in Hydrothermal Sediment.</title>
        <authorList>
            <person name="Zhou Z."/>
            <person name="Liu Y."/>
            <person name="Xu W."/>
            <person name="Pan J."/>
            <person name="Luo Z.H."/>
            <person name="Li M."/>
        </authorList>
    </citation>
    <scope>NUCLEOTIDE SEQUENCE [LARGE SCALE GENOMIC DNA]</scope>
    <source>
        <strain evidence="2">SpSt-1182</strain>
    </source>
</reference>
<evidence type="ECO:0008006" key="3">
    <source>
        <dbReference type="Google" id="ProtNLM"/>
    </source>
</evidence>
<organism evidence="2">
    <name type="scientific">candidate division WOR-3 bacterium</name>
    <dbReference type="NCBI Taxonomy" id="2052148"/>
    <lineage>
        <taxon>Bacteria</taxon>
        <taxon>Bacteria division WOR-3</taxon>
    </lineage>
</organism>
<dbReference type="Gene3D" id="2.70.70.10">
    <property type="entry name" value="Glucose Permease (Domain IIA)"/>
    <property type="match status" value="1"/>
</dbReference>
<dbReference type="AlphaFoldDB" id="A0A7V0T703"/>
<feature type="chain" id="PRO_5030608995" description="Peptidase M23 domain-containing protein" evidence="1">
    <location>
        <begin position="22"/>
        <end position="450"/>
    </location>
</feature>
<feature type="signal peptide" evidence="1">
    <location>
        <begin position="1"/>
        <end position="21"/>
    </location>
</feature>
<evidence type="ECO:0000256" key="1">
    <source>
        <dbReference type="SAM" id="SignalP"/>
    </source>
</evidence>
<gene>
    <name evidence="2" type="ORF">ENN51_06860</name>
</gene>
<proteinExistence type="predicted"/>
<dbReference type="CDD" id="cd12797">
    <property type="entry name" value="M23_peptidase"/>
    <property type="match status" value="1"/>
</dbReference>
<keyword evidence="1" id="KW-0732">Signal</keyword>